<dbReference type="Proteomes" id="UP001474421">
    <property type="component" value="Unassembled WGS sequence"/>
</dbReference>
<evidence type="ECO:0000259" key="1">
    <source>
        <dbReference type="Pfam" id="PF00095"/>
    </source>
</evidence>
<dbReference type="InterPro" id="IPR008197">
    <property type="entry name" value="WAP_dom"/>
</dbReference>
<dbReference type="SUPFAM" id="SSF57256">
    <property type="entry name" value="Elafin-like"/>
    <property type="match status" value="1"/>
</dbReference>
<evidence type="ECO:0000313" key="2">
    <source>
        <dbReference type="EMBL" id="KAK9404748.1"/>
    </source>
</evidence>
<protein>
    <recommendedName>
        <fullName evidence="1">WAP domain-containing protein</fullName>
    </recommendedName>
</protein>
<sequence>MMANPPNKCNHDIQCEGKEKCCEGACGRSVWYCSP</sequence>
<comment type="caution">
    <text evidence="2">The sequence shown here is derived from an EMBL/GenBank/DDBJ whole genome shotgun (WGS) entry which is preliminary data.</text>
</comment>
<dbReference type="AlphaFoldDB" id="A0AAW1BTI0"/>
<dbReference type="EMBL" id="JAOTOJ010000003">
    <property type="protein sequence ID" value="KAK9404748.1"/>
    <property type="molecule type" value="Genomic_DNA"/>
</dbReference>
<dbReference type="InterPro" id="IPR036645">
    <property type="entry name" value="Elafin-like_sf"/>
</dbReference>
<gene>
    <name evidence="2" type="ORF">NXF25_009575</name>
</gene>
<accession>A0AAW1BTI0</accession>
<dbReference type="Pfam" id="PF00095">
    <property type="entry name" value="WAP"/>
    <property type="match status" value="1"/>
</dbReference>
<proteinExistence type="predicted"/>
<reference evidence="2 3" key="1">
    <citation type="journal article" date="2024" name="Proc. Natl. Acad. Sci. U.S.A.">
        <title>The genetic regulatory architecture and epigenomic basis for age-related changes in rattlesnake venom.</title>
        <authorList>
            <person name="Hogan M.P."/>
            <person name="Holding M.L."/>
            <person name="Nystrom G.S."/>
            <person name="Colston T.J."/>
            <person name="Bartlett D.A."/>
            <person name="Mason A.J."/>
            <person name="Ellsworth S.A."/>
            <person name="Rautsaw R.M."/>
            <person name="Lawrence K.C."/>
            <person name="Strickland J.L."/>
            <person name="He B."/>
            <person name="Fraser P."/>
            <person name="Margres M.J."/>
            <person name="Gilbert D.M."/>
            <person name="Gibbs H.L."/>
            <person name="Parkinson C.L."/>
            <person name="Rokyta D.R."/>
        </authorList>
    </citation>
    <scope>NUCLEOTIDE SEQUENCE [LARGE SCALE GENOMIC DNA]</scope>
    <source>
        <strain evidence="2">DRR0105</strain>
    </source>
</reference>
<name>A0AAW1BTI0_CROAD</name>
<evidence type="ECO:0000313" key="3">
    <source>
        <dbReference type="Proteomes" id="UP001474421"/>
    </source>
</evidence>
<dbReference type="Gene3D" id="4.10.75.10">
    <property type="entry name" value="Elafin-like"/>
    <property type="match status" value="1"/>
</dbReference>
<organism evidence="2 3">
    <name type="scientific">Crotalus adamanteus</name>
    <name type="common">Eastern diamondback rattlesnake</name>
    <dbReference type="NCBI Taxonomy" id="8729"/>
    <lineage>
        <taxon>Eukaryota</taxon>
        <taxon>Metazoa</taxon>
        <taxon>Chordata</taxon>
        <taxon>Craniata</taxon>
        <taxon>Vertebrata</taxon>
        <taxon>Euteleostomi</taxon>
        <taxon>Lepidosauria</taxon>
        <taxon>Squamata</taxon>
        <taxon>Bifurcata</taxon>
        <taxon>Unidentata</taxon>
        <taxon>Episquamata</taxon>
        <taxon>Toxicofera</taxon>
        <taxon>Serpentes</taxon>
        <taxon>Colubroidea</taxon>
        <taxon>Viperidae</taxon>
        <taxon>Crotalinae</taxon>
        <taxon>Crotalus</taxon>
    </lineage>
</organism>
<feature type="domain" description="WAP" evidence="1">
    <location>
        <begin position="6"/>
        <end position="29"/>
    </location>
</feature>
<keyword evidence="3" id="KW-1185">Reference proteome</keyword>
<dbReference type="GO" id="GO:0005576">
    <property type="term" value="C:extracellular region"/>
    <property type="evidence" value="ECO:0007669"/>
    <property type="project" value="InterPro"/>
</dbReference>
<dbReference type="GO" id="GO:0030414">
    <property type="term" value="F:peptidase inhibitor activity"/>
    <property type="evidence" value="ECO:0007669"/>
    <property type="project" value="InterPro"/>
</dbReference>